<evidence type="ECO:0000313" key="2">
    <source>
        <dbReference type="EMBL" id="QHL90131.1"/>
    </source>
</evidence>
<sequence length="104" mass="10351">MGRIRGLSFVKEADLLDLAPTPSPSPAQTSSALDTGTSVTTGKAAAVVVTPGAVLPALDDILSGSPVARHADTAGDAGHGAGHGLAEAMIRMHLPALDHFTAMA</sequence>
<organism evidence="2 3">
    <name type="scientific">Sphingomonas changnyeongensis</name>
    <dbReference type="NCBI Taxonomy" id="2698679"/>
    <lineage>
        <taxon>Bacteria</taxon>
        <taxon>Pseudomonadati</taxon>
        <taxon>Pseudomonadota</taxon>
        <taxon>Alphaproteobacteria</taxon>
        <taxon>Sphingomonadales</taxon>
        <taxon>Sphingomonadaceae</taxon>
        <taxon>Sphingomonas</taxon>
    </lineage>
</organism>
<accession>A0A7Z2NVB0</accession>
<evidence type="ECO:0000256" key="1">
    <source>
        <dbReference type="SAM" id="MobiDB-lite"/>
    </source>
</evidence>
<keyword evidence="3" id="KW-1185">Reference proteome</keyword>
<feature type="compositionally biased region" description="Low complexity" evidence="1">
    <location>
        <begin position="26"/>
        <end position="36"/>
    </location>
</feature>
<reference evidence="2 3" key="1">
    <citation type="submission" date="2020-01" db="EMBL/GenBank/DDBJ databases">
        <title>Sphingomonas sp. C33 whole genome sequece.</title>
        <authorList>
            <person name="Park C."/>
        </authorList>
    </citation>
    <scope>NUCLEOTIDE SEQUENCE [LARGE SCALE GENOMIC DNA]</scope>
    <source>
        <strain evidence="2 3">C33</strain>
    </source>
</reference>
<gene>
    <name evidence="2" type="ORF">GVO57_03880</name>
</gene>
<proteinExistence type="predicted"/>
<dbReference type="KEGG" id="schy:GVO57_03880"/>
<dbReference type="EMBL" id="CP047895">
    <property type="protein sequence ID" value="QHL90131.1"/>
    <property type="molecule type" value="Genomic_DNA"/>
</dbReference>
<protein>
    <submittedName>
        <fullName evidence="2">Uncharacterized protein</fullName>
    </submittedName>
</protein>
<name>A0A7Z2NVB0_9SPHN</name>
<dbReference type="AlphaFoldDB" id="A0A7Z2NVB0"/>
<feature type="region of interest" description="Disordered" evidence="1">
    <location>
        <begin position="17"/>
        <end position="36"/>
    </location>
</feature>
<evidence type="ECO:0000313" key="3">
    <source>
        <dbReference type="Proteomes" id="UP000464468"/>
    </source>
</evidence>
<dbReference type="Proteomes" id="UP000464468">
    <property type="component" value="Chromosome"/>
</dbReference>